<feature type="chain" id="PRO_5002332559" evidence="1">
    <location>
        <begin position="18"/>
        <end position="146"/>
    </location>
</feature>
<dbReference type="PATRIC" id="fig|582.24.peg.817"/>
<name>A0A0D8LAY4_MORMO</name>
<organism evidence="2 3">
    <name type="scientific">Morganella morganii</name>
    <name type="common">Proteus morganii</name>
    <dbReference type="NCBI Taxonomy" id="582"/>
    <lineage>
        <taxon>Bacteria</taxon>
        <taxon>Pseudomonadati</taxon>
        <taxon>Pseudomonadota</taxon>
        <taxon>Gammaproteobacteria</taxon>
        <taxon>Enterobacterales</taxon>
        <taxon>Morganellaceae</taxon>
        <taxon>Morganella</taxon>
    </lineage>
</organism>
<accession>A0A0D8LAY4</accession>
<gene>
    <name evidence="2" type="ORF">UA45_02725</name>
</gene>
<keyword evidence="1" id="KW-0732">Signal</keyword>
<feature type="signal peptide" evidence="1">
    <location>
        <begin position="1"/>
        <end position="17"/>
    </location>
</feature>
<evidence type="ECO:0000313" key="3">
    <source>
        <dbReference type="Proteomes" id="UP000032582"/>
    </source>
</evidence>
<protein>
    <submittedName>
        <fullName evidence="2">Uncharacterized protein</fullName>
    </submittedName>
</protein>
<sequence length="146" mass="16603">MRLLTFLLLSVCLSGYAAGGSLNGYYKCEISSASYQRKQGAMRDFYFPDKQRESVVLFHNDRFTVLDTQPSPYHSPVLTPIKQFATMSKQDLQEIGEDTLIYAGTFSGLAYFTPSQRRFVFGLNKRISGNNGSFLLELQNCRRTTR</sequence>
<reference evidence="2 3" key="1">
    <citation type="submission" date="2015-02" db="EMBL/GenBank/DDBJ databases">
        <title>Whole genome shotgun sequencing of cultured foodborne pathogen.</title>
        <authorList>
            <person name="Timme R."/>
            <person name="Allard M.W."/>
            <person name="Strain E."/>
            <person name="Evans P.S."/>
            <person name="Brown E."/>
        </authorList>
    </citation>
    <scope>NUCLEOTIDE SEQUENCE [LARGE SCALE GENOMIC DNA]</scope>
    <source>
        <strain evidence="2 3">GCSL-TSO-24</strain>
    </source>
</reference>
<evidence type="ECO:0000256" key="1">
    <source>
        <dbReference type="SAM" id="SignalP"/>
    </source>
</evidence>
<dbReference type="AlphaFoldDB" id="A0A0D8LAY4"/>
<proteinExistence type="predicted"/>
<comment type="caution">
    <text evidence="2">The sequence shown here is derived from an EMBL/GenBank/DDBJ whole genome shotgun (WGS) entry which is preliminary data.</text>
</comment>
<dbReference type="EMBL" id="JZSH01000014">
    <property type="protein sequence ID" value="KJF78949.1"/>
    <property type="molecule type" value="Genomic_DNA"/>
</dbReference>
<evidence type="ECO:0000313" key="2">
    <source>
        <dbReference type="EMBL" id="KJF78949.1"/>
    </source>
</evidence>
<dbReference type="Proteomes" id="UP000032582">
    <property type="component" value="Unassembled WGS sequence"/>
</dbReference>